<evidence type="ECO:0000259" key="1">
    <source>
        <dbReference type="Pfam" id="PF13709"/>
    </source>
</evidence>
<feature type="domain" description="DUF4159" evidence="1">
    <location>
        <begin position="215"/>
        <end position="382"/>
    </location>
</feature>
<evidence type="ECO:0000313" key="3">
    <source>
        <dbReference type="Proteomes" id="UP000252107"/>
    </source>
</evidence>
<dbReference type="AlphaFoldDB" id="A0A367R1I4"/>
<proteinExistence type="predicted"/>
<organism evidence="2 3">
    <name type="scientific">Nostoc minutum NIES-26</name>
    <dbReference type="NCBI Taxonomy" id="1844469"/>
    <lineage>
        <taxon>Bacteria</taxon>
        <taxon>Bacillati</taxon>
        <taxon>Cyanobacteriota</taxon>
        <taxon>Cyanophyceae</taxon>
        <taxon>Nostocales</taxon>
        <taxon>Nostocaceae</taxon>
        <taxon>Nostoc</taxon>
    </lineage>
</organism>
<name>A0A367R1I4_9NOSO</name>
<comment type="caution">
    <text evidence="2">The sequence shown here is derived from an EMBL/GenBank/DDBJ whole genome shotgun (WGS) entry which is preliminary data.</text>
</comment>
<dbReference type="EMBL" id="LXQD01000293">
    <property type="protein sequence ID" value="RCJ29414.1"/>
    <property type="molecule type" value="Genomic_DNA"/>
</dbReference>
<dbReference type="Proteomes" id="UP000252107">
    <property type="component" value="Unassembled WGS sequence"/>
</dbReference>
<sequence>MTHQSFPSPLPLPLQRLHVYDSLMMNAERWQKAQQYHRQRQNVHYQSLNEPGIICGLGVRVITPPAEAAAKFHDGRWLEIQSGIAIDLEGNPIVVDPSTDRTFRIATPAPTTGTLTVYLVVSYVEPQNPKHRQGSDLIREWFRFDEKTSPPTEKEIELCRIKLQPATVQLEAPTDVLFPGYNQLDLRYRQRAKARPQAVVQVATTFNVSDRTYENLSYLMQSVTNLYASLQGIPEIAQVDLHSQVPNYDLLYLTGWQALNLDTKELDTIIKYLLTGGVIFIEVPKNSQMLVEDIKKLITFQLEIPLRSWQELIRNHPIRTQPFLFAALPQINRQRIQLWNGGGIVLIEGDLSASWGLDDNHSLERNDIRTAQELAINILYFASHRRQINACLQ</sequence>
<protein>
    <recommendedName>
        <fullName evidence="1">DUF4159 domain-containing protein</fullName>
    </recommendedName>
</protein>
<evidence type="ECO:0000313" key="2">
    <source>
        <dbReference type="EMBL" id="RCJ29414.1"/>
    </source>
</evidence>
<dbReference type="Pfam" id="PF13709">
    <property type="entry name" value="DUF4159"/>
    <property type="match status" value="1"/>
</dbReference>
<keyword evidence="3" id="KW-1185">Reference proteome</keyword>
<accession>A0A367R1I4</accession>
<dbReference type="InterPro" id="IPR025297">
    <property type="entry name" value="DUF4159"/>
</dbReference>
<reference evidence="2" key="1">
    <citation type="submission" date="2016-04" db="EMBL/GenBank/DDBJ databases">
        <authorList>
            <person name="Tabuchi Yagui T.R."/>
        </authorList>
    </citation>
    <scope>NUCLEOTIDE SEQUENCE [LARGE SCALE GENOMIC DNA]</scope>
    <source>
        <strain evidence="2">NIES-26</strain>
    </source>
</reference>
<dbReference type="Gene3D" id="3.40.50.12140">
    <property type="entry name" value="Domain of unknown function DUF4159"/>
    <property type="match status" value="1"/>
</dbReference>
<gene>
    <name evidence="2" type="ORF">A6770_22030</name>
</gene>